<proteinExistence type="predicted"/>
<organism evidence="2 3">
    <name type="scientific">Gymnopus androsaceus JB14</name>
    <dbReference type="NCBI Taxonomy" id="1447944"/>
    <lineage>
        <taxon>Eukaryota</taxon>
        <taxon>Fungi</taxon>
        <taxon>Dikarya</taxon>
        <taxon>Basidiomycota</taxon>
        <taxon>Agaricomycotina</taxon>
        <taxon>Agaricomycetes</taxon>
        <taxon>Agaricomycetidae</taxon>
        <taxon>Agaricales</taxon>
        <taxon>Marasmiineae</taxon>
        <taxon>Omphalotaceae</taxon>
        <taxon>Gymnopus</taxon>
    </lineage>
</organism>
<protein>
    <recommendedName>
        <fullName evidence="1">AB hydrolase-1 domain-containing protein</fullName>
    </recommendedName>
</protein>
<dbReference type="InterPro" id="IPR000073">
    <property type="entry name" value="AB_hydrolase_1"/>
</dbReference>
<dbReference type="SUPFAM" id="SSF53474">
    <property type="entry name" value="alpha/beta-Hydrolases"/>
    <property type="match status" value="1"/>
</dbReference>
<dbReference type="AlphaFoldDB" id="A0A6A4IBZ5"/>
<feature type="domain" description="AB hydrolase-1" evidence="1">
    <location>
        <begin position="33"/>
        <end position="220"/>
    </location>
</feature>
<evidence type="ECO:0000259" key="1">
    <source>
        <dbReference type="Pfam" id="PF12697"/>
    </source>
</evidence>
<sequence length="260" mass="28237">MLVTNQIVIDPSSNVVISYIDSGAPSSSSYETIVLVHGNSFSNAIFKRLLPLSAEFSIRIVALSRRGFAGSTPFAATEREFLSDNEEAQASASEQTKADFLSLRGLEILQFVDEFIKCSGIPAIEHSEDGRAGGIVLAGWSLGSAFTLAAVANVDSQLVSEEMRGRLGQYLRAHIMLEPAYTTIGLPVPSATWLPFRDPNIPLASRGSLFCLLVTGYFDYPEEIVSARDRDSAFGAITPSISRIPSIFTLRKPNMMKSSY</sequence>
<name>A0A6A4IBZ5_9AGAR</name>
<evidence type="ECO:0000313" key="3">
    <source>
        <dbReference type="Proteomes" id="UP000799118"/>
    </source>
</evidence>
<evidence type="ECO:0000313" key="2">
    <source>
        <dbReference type="EMBL" id="KAE9407530.1"/>
    </source>
</evidence>
<dbReference type="Gene3D" id="3.40.50.1820">
    <property type="entry name" value="alpha/beta hydrolase"/>
    <property type="match status" value="1"/>
</dbReference>
<reference evidence="2" key="1">
    <citation type="journal article" date="2019" name="Environ. Microbiol.">
        <title>Fungal ecological strategies reflected in gene transcription - a case study of two litter decomposers.</title>
        <authorList>
            <person name="Barbi F."/>
            <person name="Kohler A."/>
            <person name="Barry K."/>
            <person name="Baskaran P."/>
            <person name="Daum C."/>
            <person name="Fauchery L."/>
            <person name="Ihrmark K."/>
            <person name="Kuo A."/>
            <person name="LaButti K."/>
            <person name="Lipzen A."/>
            <person name="Morin E."/>
            <person name="Grigoriev I.V."/>
            <person name="Henrissat B."/>
            <person name="Lindahl B."/>
            <person name="Martin F."/>
        </authorList>
    </citation>
    <scope>NUCLEOTIDE SEQUENCE</scope>
    <source>
        <strain evidence="2">JB14</strain>
    </source>
</reference>
<dbReference type="InterPro" id="IPR029058">
    <property type="entry name" value="AB_hydrolase_fold"/>
</dbReference>
<accession>A0A6A4IBZ5</accession>
<dbReference type="OrthoDB" id="3251587at2759"/>
<dbReference type="Pfam" id="PF12697">
    <property type="entry name" value="Abhydrolase_6"/>
    <property type="match status" value="1"/>
</dbReference>
<dbReference type="EMBL" id="ML769395">
    <property type="protein sequence ID" value="KAE9407530.1"/>
    <property type="molecule type" value="Genomic_DNA"/>
</dbReference>
<gene>
    <name evidence="2" type="ORF">BT96DRAFT_986525</name>
</gene>
<keyword evidence="3" id="KW-1185">Reference proteome</keyword>
<dbReference type="Proteomes" id="UP000799118">
    <property type="component" value="Unassembled WGS sequence"/>
</dbReference>